<keyword evidence="1" id="KW-0472">Membrane</keyword>
<reference evidence="2" key="1">
    <citation type="submission" date="1997-12" db="EMBL/GenBank/DDBJ databases">
        <title>Plasmid p0157.</title>
        <authorList>
            <person name="Schmidt H."/>
        </authorList>
    </citation>
    <scope>NUCLEOTIDE SEQUENCE</scope>
    <source>
        <plasmid evidence="2">pO157</plasmid>
    </source>
</reference>
<feature type="transmembrane region" description="Helical" evidence="1">
    <location>
        <begin position="79"/>
        <end position="97"/>
    </location>
</feature>
<dbReference type="AlphaFoldDB" id="Q8VNM3"/>
<organism evidence="2">
    <name type="scientific">Escherichia coli</name>
    <dbReference type="NCBI Taxonomy" id="562"/>
    <lineage>
        <taxon>Bacteria</taxon>
        <taxon>Pseudomonadati</taxon>
        <taxon>Pseudomonadota</taxon>
        <taxon>Gammaproteobacteria</taxon>
        <taxon>Enterobacterales</taxon>
        <taxon>Enterobacteriaceae</taxon>
        <taxon>Escherichia</taxon>
    </lineage>
</organism>
<geneLocation type="plasmid" evidence="2">
    <name>pO157</name>
</geneLocation>
<dbReference type="EMBL" id="Y16016">
    <property type="protein sequence ID" value="CAC79983.1"/>
    <property type="molecule type" value="Genomic_DNA"/>
</dbReference>
<evidence type="ECO:0000256" key="1">
    <source>
        <dbReference type="SAM" id="Phobius"/>
    </source>
</evidence>
<proteinExistence type="predicted"/>
<keyword evidence="2" id="KW-0614">Plasmid</keyword>
<gene>
    <name evidence="2" type="primary">orf369</name>
</gene>
<keyword evidence="1" id="KW-0812">Transmembrane</keyword>
<sequence>MRRTVSGERDVMVWLRFLREWRHRMPGMKNTQYIQYNSYIQYRTYIHSFSFPGQIRFLVVTDLPLPPHSVTSRQHSMQCLIQLPMALYVVLYLWTVMRRAGAENSDMMIFSGGTLPESRLFK</sequence>
<name>Q8VNM3_ECOLX</name>
<accession>Q8VNM3</accession>
<evidence type="ECO:0000313" key="2">
    <source>
        <dbReference type="EMBL" id="CAC79983.1"/>
    </source>
</evidence>
<keyword evidence="1" id="KW-1133">Transmembrane helix</keyword>
<protein>
    <submittedName>
        <fullName evidence="2">Orf369 protein</fullName>
    </submittedName>
</protein>